<comment type="cofactor">
    <cofactor evidence="2">
        <name>Mn(2+)</name>
        <dbReference type="ChEBI" id="CHEBI:29035"/>
    </cofactor>
</comment>
<dbReference type="InterPro" id="IPR000269">
    <property type="entry name" value="Cu_amine_oxidase"/>
</dbReference>
<evidence type="ECO:0000256" key="13">
    <source>
        <dbReference type="PIRSR" id="PIRSR600269-51"/>
    </source>
</evidence>
<keyword evidence="7 12" id="KW-0801">TPQ</keyword>
<protein>
    <recommendedName>
        <fullName evidence="14">Amine oxidase</fullName>
        <ecNumber evidence="14">1.4.3.-</ecNumber>
    </recommendedName>
</protein>
<dbReference type="PANTHER" id="PTHR10638">
    <property type="entry name" value="COPPER AMINE OXIDASE"/>
    <property type="match status" value="1"/>
</dbReference>
<feature type="region of interest" description="Disordered" evidence="15">
    <location>
        <begin position="16"/>
        <end position="35"/>
    </location>
</feature>
<evidence type="ECO:0000256" key="14">
    <source>
        <dbReference type="RuleBase" id="RU000672"/>
    </source>
</evidence>
<evidence type="ECO:0000256" key="1">
    <source>
        <dbReference type="ARBA" id="ARBA00001935"/>
    </source>
</evidence>
<evidence type="ECO:0000256" key="4">
    <source>
        <dbReference type="ARBA" id="ARBA00007983"/>
    </source>
</evidence>
<dbReference type="InterPro" id="IPR036460">
    <property type="entry name" value="Cu_amine_oxidase_C_sf"/>
</dbReference>
<dbReference type="PROSITE" id="PS01164">
    <property type="entry name" value="COPPER_AMINE_OXID_1"/>
    <property type="match status" value="1"/>
</dbReference>
<evidence type="ECO:0000313" key="18">
    <source>
        <dbReference type="EMBL" id="TFL06326.1"/>
    </source>
</evidence>
<evidence type="ECO:0000256" key="3">
    <source>
        <dbReference type="ARBA" id="ARBA00001947"/>
    </source>
</evidence>
<feature type="compositionally biased region" description="Polar residues" evidence="15">
    <location>
        <begin position="17"/>
        <end position="26"/>
    </location>
</feature>
<dbReference type="PROSITE" id="PS01165">
    <property type="entry name" value="COPPER_AMINE_OXID_2"/>
    <property type="match status" value="1"/>
</dbReference>
<comment type="cofactor">
    <cofactor evidence="3">
        <name>Zn(2+)</name>
        <dbReference type="ChEBI" id="CHEBI:29105"/>
    </cofactor>
</comment>
<comment type="subunit">
    <text evidence="5">Homodimer.</text>
</comment>
<dbReference type="InterPro" id="IPR015798">
    <property type="entry name" value="Cu_amine_oxidase_C"/>
</dbReference>
<comment type="PTM">
    <text evidence="13 14">Topaquinone (TPQ) is generated by copper-dependent autoxidation of a specific tyrosyl residue.</text>
</comment>
<evidence type="ECO:0000256" key="11">
    <source>
        <dbReference type="ARBA" id="ARBA00048032"/>
    </source>
</evidence>
<dbReference type="GO" id="GO:0048038">
    <property type="term" value="F:quinone binding"/>
    <property type="evidence" value="ECO:0007669"/>
    <property type="project" value="InterPro"/>
</dbReference>
<evidence type="ECO:0000256" key="9">
    <source>
        <dbReference type="ARBA" id="ARBA00023008"/>
    </source>
</evidence>
<reference evidence="18 19" key="1">
    <citation type="journal article" date="2019" name="Nat. Ecol. Evol.">
        <title>Megaphylogeny resolves global patterns of mushroom evolution.</title>
        <authorList>
            <person name="Varga T."/>
            <person name="Krizsan K."/>
            <person name="Foldi C."/>
            <person name="Dima B."/>
            <person name="Sanchez-Garcia M."/>
            <person name="Sanchez-Ramirez S."/>
            <person name="Szollosi G.J."/>
            <person name="Szarkandi J.G."/>
            <person name="Papp V."/>
            <person name="Albert L."/>
            <person name="Andreopoulos W."/>
            <person name="Angelini C."/>
            <person name="Antonin V."/>
            <person name="Barry K.W."/>
            <person name="Bougher N.L."/>
            <person name="Buchanan P."/>
            <person name="Buyck B."/>
            <person name="Bense V."/>
            <person name="Catcheside P."/>
            <person name="Chovatia M."/>
            <person name="Cooper J."/>
            <person name="Damon W."/>
            <person name="Desjardin D."/>
            <person name="Finy P."/>
            <person name="Geml J."/>
            <person name="Haridas S."/>
            <person name="Hughes K."/>
            <person name="Justo A."/>
            <person name="Karasinski D."/>
            <person name="Kautmanova I."/>
            <person name="Kiss B."/>
            <person name="Kocsube S."/>
            <person name="Kotiranta H."/>
            <person name="LaButti K.M."/>
            <person name="Lechner B.E."/>
            <person name="Liimatainen K."/>
            <person name="Lipzen A."/>
            <person name="Lukacs Z."/>
            <person name="Mihaltcheva S."/>
            <person name="Morgado L.N."/>
            <person name="Niskanen T."/>
            <person name="Noordeloos M.E."/>
            <person name="Ohm R.A."/>
            <person name="Ortiz-Santana B."/>
            <person name="Ovrebo C."/>
            <person name="Racz N."/>
            <person name="Riley R."/>
            <person name="Savchenko A."/>
            <person name="Shiryaev A."/>
            <person name="Soop K."/>
            <person name="Spirin V."/>
            <person name="Szebenyi C."/>
            <person name="Tomsovsky M."/>
            <person name="Tulloss R.E."/>
            <person name="Uehling J."/>
            <person name="Grigoriev I.V."/>
            <person name="Vagvolgyi C."/>
            <person name="Papp T."/>
            <person name="Martin F.M."/>
            <person name="Miettinen O."/>
            <person name="Hibbett D.S."/>
            <person name="Nagy L.G."/>
        </authorList>
    </citation>
    <scope>NUCLEOTIDE SEQUENCE [LARGE SCALE GENOMIC DNA]</scope>
    <source>
        <strain evidence="18 19">CBS 309.79</strain>
    </source>
</reference>
<keyword evidence="8 14" id="KW-0560">Oxidoreductase</keyword>
<dbReference type="EC" id="1.4.3.-" evidence="14"/>
<keyword evidence="19" id="KW-1185">Reference proteome</keyword>
<evidence type="ECO:0000259" key="17">
    <source>
        <dbReference type="Pfam" id="PF02728"/>
    </source>
</evidence>
<evidence type="ECO:0000313" key="19">
    <source>
        <dbReference type="Proteomes" id="UP000305067"/>
    </source>
</evidence>
<evidence type="ECO:0000256" key="12">
    <source>
        <dbReference type="PIRSR" id="PIRSR600269-50"/>
    </source>
</evidence>
<dbReference type="STRING" id="1884261.A0A5C3QWF4"/>
<proteinExistence type="inferred from homology"/>
<dbReference type="InterPro" id="IPR049947">
    <property type="entry name" value="Cu_Am_Ox_Cu-bd"/>
</dbReference>
<dbReference type="SUPFAM" id="SSF54416">
    <property type="entry name" value="Amine oxidase N-terminal region"/>
    <property type="match status" value="2"/>
</dbReference>
<dbReference type="AlphaFoldDB" id="A0A5C3QWF4"/>
<feature type="active site" description="Proton acceptor" evidence="12">
    <location>
        <position position="375"/>
    </location>
</feature>
<comment type="cofactor">
    <cofactor evidence="14">
        <name>Cu cation</name>
        <dbReference type="ChEBI" id="CHEBI:23378"/>
    </cofactor>
    <text evidence="14">Contains 1 topaquinone per subunit.</text>
</comment>
<evidence type="ECO:0000256" key="8">
    <source>
        <dbReference type="ARBA" id="ARBA00023002"/>
    </source>
</evidence>
<accession>A0A5C3QWF4</accession>
<evidence type="ECO:0000256" key="15">
    <source>
        <dbReference type="SAM" id="MobiDB-lite"/>
    </source>
</evidence>
<dbReference type="InterPro" id="IPR049948">
    <property type="entry name" value="Cu_Am_ox_TPQ-bd"/>
</dbReference>
<organism evidence="18 19">
    <name type="scientific">Pterulicium gracile</name>
    <dbReference type="NCBI Taxonomy" id="1884261"/>
    <lineage>
        <taxon>Eukaryota</taxon>
        <taxon>Fungi</taxon>
        <taxon>Dikarya</taxon>
        <taxon>Basidiomycota</taxon>
        <taxon>Agaricomycotina</taxon>
        <taxon>Agaricomycetes</taxon>
        <taxon>Agaricomycetidae</taxon>
        <taxon>Agaricales</taxon>
        <taxon>Pleurotineae</taxon>
        <taxon>Pterulaceae</taxon>
        <taxon>Pterulicium</taxon>
    </lineage>
</organism>
<dbReference type="Pfam" id="PF02728">
    <property type="entry name" value="Cu_amine_oxidN3"/>
    <property type="match status" value="1"/>
</dbReference>
<feature type="modified residue" description="2',4',5'-topaquinone" evidence="13">
    <location>
        <position position="460"/>
    </location>
</feature>
<evidence type="ECO:0000256" key="6">
    <source>
        <dbReference type="ARBA" id="ARBA00022723"/>
    </source>
</evidence>
<feature type="active site" description="Schiff-base intermediate with substrate; via topaquinone" evidence="12">
    <location>
        <position position="460"/>
    </location>
</feature>
<dbReference type="GO" id="GO:0009308">
    <property type="term" value="P:amine metabolic process"/>
    <property type="evidence" value="ECO:0007669"/>
    <property type="project" value="UniProtKB-UniRule"/>
</dbReference>
<dbReference type="Proteomes" id="UP000305067">
    <property type="component" value="Unassembled WGS sequence"/>
</dbReference>
<comment type="similarity">
    <text evidence="4 14">Belongs to the copper/topaquinone oxidase family.</text>
</comment>
<keyword evidence="10" id="KW-0464">Manganese</keyword>
<dbReference type="PANTHER" id="PTHR10638:SF86">
    <property type="entry name" value="COPPER AMINE OXIDASE 1-RELATED"/>
    <property type="match status" value="1"/>
</dbReference>
<sequence length="742" mass="82546">MSPVPSSTTVFPSTATNVVSAKSSKPPSRHPLDPLSPEEIAAVSLAVRAHLAEIRPEKVALKFITSYLLPPPKRDVLAHLGISVDSDGKVESFDKPLVRKAEVDVIELISGDAYNLILSWTDDKWVIDAADLLPEGTQPQISVEELIDCEIIVREDERIQQLAKDVGILPEQICCDGWAIGYDDRFPTKQRLQQGLLFARLSEHDNLYAHPLDFIPVVDSNARKVVHIDFPPVYRKSSDGAAFNSSAATGHPPPLTEDPLLASARPRIPPPLDPHNFLPDLISQSNPNFKQRDDIKPLHISQPEGVSFTMNGHELEWQKWKMHIAFNHREGIVLSTITYNDEGQVRPVFYRLSLAEMVVPYGAPEWPHTRKFAFDSGEYGMGTMANELTLGCDCLGTIHYMPGSYVGNDGNAIEIKNVICVHEEDAGVLWKHTDFRPGGRAQTARRRRLVISMVCTLANYEYIWNYHFYQDGSLELEIRLTGIIQTYVNDTDEPTPYGTRVAPGINGQNHSHLFSLRVDPMLDGLQNSLVETDIVPLSSPPGSDANPAGNGFTAQSTRILTASEGGRQFVFEKDRRWTIVNPSKTHYSTGTNVGYSIRADWSPVMLPSASWASKRASFVRNAVWVCRDEEDGKYGSRMWPSGKYVSQTREEPEDSIGKWAQGTGSVDNEDILVYITAGTIHLPRAEDWPVMPVDHVQISFKPFNFFKINPSMDVPGTHDTKSVAAFSDNSDHNDCCATNGHN</sequence>
<gene>
    <name evidence="18" type="ORF">BDV98DRAFT_540447</name>
</gene>
<dbReference type="OrthoDB" id="5379943at2759"/>
<evidence type="ECO:0000256" key="7">
    <source>
        <dbReference type="ARBA" id="ARBA00022772"/>
    </source>
</evidence>
<dbReference type="SUPFAM" id="SSF49998">
    <property type="entry name" value="Amine oxidase catalytic domain"/>
    <property type="match status" value="1"/>
</dbReference>
<evidence type="ECO:0000256" key="10">
    <source>
        <dbReference type="ARBA" id="ARBA00023211"/>
    </source>
</evidence>
<feature type="domain" description="Copper amine oxidase N3-terminal" evidence="17">
    <location>
        <begin position="139"/>
        <end position="234"/>
    </location>
</feature>
<evidence type="ECO:0000256" key="2">
    <source>
        <dbReference type="ARBA" id="ARBA00001936"/>
    </source>
</evidence>
<comment type="catalytic activity">
    <reaction evidence="11">
        <text>a primary methyl amine + O2 + H2O = an aldehyde + H2O2 + NH4(+)</text>
        <dbReference type="Rhea" id="RHEA:16153"/>
        <dbReference type="ChEBI" id="CHEBI:15377"/>
        <dbReference type="ChEBI" id="CHEBI:15379"/>
        <dbReference type="ChEBI" id="CHEBI:16240"/>
        <dbReference type="ChEBI" id="CHEBI:17478"/>
        <dbReference type="ChEBI" id="CHEBI:28938"/>
        <dbReference type="ChEBI" id="CHEBI:228804"/>
        <dbReference type="EC" id="1.4.3.21"/>
    </reaction>
</comment>
<comment type="cofactor">
    <cofactor evidence="1">
        <name>Cu cation</name>
        <dbReference type="ChEBI" id="CHEBI:23378"/>
    </cofactor>
</comment>
<feature type="domain" description="Copper amine oxidase catalytic" evidence="16">
    <location>
        <begin position="298"/>
        <end position="712"/>
    </location>
</feature>
<dbReference type="GO" id="GO:0008131">
    <property type="term" value="F:primary methylamine oxidase activity"/>
    <property type="evidence" value="ECO:0007669"/>
    <property type="project" value="UniProtKB-EC"/>
</dbReference>
<keyword evidence="9 14" id="KW-0186">Copper</keyword>
<dbReference type="Gene3D" id="3.10.450.40">
    <property type="match status" value="2"/>
</dbReference>
<evidence type="ECO:0000259" key="16">
    <source>
        <dbReference type="Pfam" id="PF01179"/>
    </source>
</evidence>
<dbReference type="InterPro" id="IPR015802">
    <property type="entry name" value="Cu_amine_oxidase_N3"/>
</dbReference>
<dbReference type="GO" id="GO:0005507">
    <property type="term" value="F:copper ion binding"/>
    <property type="evidence" value="ECO:0007669"/>
    <property type="project" value="InterPro"/>
</dbReference>
<evidence type="ECO:0000256" key="5">
    <source>
        <dbReference type="ARBA" id="ARBA00011738"/>
    </source>
</evidence>
<dbReference type="InterPro" id="IPR016182">
    <property type="entry name" value="Cu_amine_oxidase_N-reg"/>
</dbReference>
<dbReference type="FunFam" id="2.70.98.20:FF:000006">
    <property type="entry name" value="Amine oxidase"/>
    <property type="match status" value="1"/>
</dbReference>
<dbReference type="Gene3D" id="2.70.98.20">
    <property type="entry name" value="Copper amine oxidase, catalytic domain"/>
    <property type="match status" value="1"/>
</dbReference>
<dbReference type="EMBL" id="ML178815">
    <property type="protein sequence ID" value="TFL06326.1"/>
    <property type="molecule type" value="Genomic_DNA"/>
</dbReference>
<dbReference type="Pfam" id="PF01179">
    <property type="entry name" value="Cu_amine_oxid"/>
    <property type="match status" value="1"/>
</dbReference>
<keyword evidence="6 14" id="KW-0479">Metal-binding</keyword>
<name>A0A5C3QWF4_9AGAR</name>